<dbReference type="Proteomes" id="UP000029443">
    <property type="component" value="Unassembled WGS sequence"/>
</dbReference>
<evidence type="ECO:0000313" key="6">
    <source>
        <dbReference type="Proteomes" id="UP000029443"/>
    </source>
</evidence>
<keyword evidence="2" id="KW-0802">TPR repeat</keyword>
<dbReference type="InterPro" id="IPR030865">
    <property type="entry name" value="LapB"/>
</dbReference>
<dbReference type="Pfam" id="PF13432">
    <property type="entry name" value="TPR_16"/>
    <property type="match status" value="1"/>
</dbReference>
<keyword evidence="2" id="KW-0997">Cell inner membrane</keyword>
<keyword evidence="1 2" id="KW-0479">Metal-binding</keyword>
<dbReference type="Gene3D" id="1.25.40.10">
    <property type="entry name" value="Tetratricopeptide repeat domain"/>
    <property type="match status" value="2"/>
</dbReference>
<keyword evidence="2 3" id="KW-1133">Transmembrane helix</keyword>
<protein>
    <recommendedName>
        <fullName evidence="2">Lipopolysaccharide assembly protein B</fullName>
    </recommendedName>
</protein>
<comment type="function">
    <text evidence="2">Modulates cellular lipopolysaccharide (LPS) levels by regulating LpxC, which is involved in lipid A biosynthesis. May act by modulating the proteolytic activity of FtsH towards LpxC. May also coordinate assembly of proteins involved in LPS synthesis at the plasma membrane.</text>
</comment>
<accession>A0ABR4WE04</accession>
<dbReference type="InterPro" id="IPR019734">
    <property type="entry name" value="TPR_rpt"/>
</dbReference>
<feature type="binding site" evidence="2">
    <location>
        <position position="362"/>
    </location>
    <ligand>
        <name>Fe cation</name>
        <dbReference type="ChEBI" id="CHEBI:24875"/>
    </ligand>
</feature>
<gene>
    <name evidence="2" type="primary">lapB</name>
    <name evidence="5" type="ORF">T9A_01499</name>
</gene>
<dbReference type="Pfam" id="PF13176">
    <property type="entry name" value="TPR_7"/>
    <property type="match status" value="1"/>
</dbReference>
<evidence type="ECO:0000256" key="3">
    <source>
        <dbReference type="SAM" id="Phobius"/>
    </source>
</evidence>
<feature type="binding site" evidence="2">
    <location>
        <position position="359"/>
    </location>
    <ligand>
        <name>Fe cation</name>
        <dbReference type="ChEBI" id="CHEBI:24875"/>
    </ligand>
</feature>
<feature type="topological domain" description="Cytoplasmic" evidence="2">
    <location>
        <begin position="23"/>
        <end position="389"/>
    </location>
</feature>
<sequence>MSESFWLLPFFFVAIAAGFFLGRRESKRRQRRRMASLSKDYVAGINFFLNEEPDKGIEALLKSLDVSEEGLDTHLALGKLFRKRGEFDRAAQLHTHLLEHGDYGRPVQEEIQLELAQDYLASGIFDLAEQVLLEMLDQDCQAKDEVCQQLMGLYEQERDWVNAISMGERLIKNRPALGSVLAQYCCEQAENLRRDGDINPARRMLRRALSFDEQCVRASFAEGELEMGEQNWDAAIQALQRIWVQDSDFFDEALDKLRTSYQQQEKDEEFIQMLADYSAEKPSTSRILLLAETLKERYGDKEASDFIAEYMKANPSVRGLNRIIDMSLAGSAEGETREHLGVLKQLSEQLLNDKSLYKCRRCGFETPLMQWRCPSCKRWGSIKPVVKEV</sequence>
<evidence type="ECO:0000313" key="5">
    <source>
        <dbReference type="EMBL" id="KGD61550.1"/>
    </source>
</evidence>
<dbReference type="RefSeq" id="WP_035246563.1">
    <property type="nucleotide sequence ID" value="NZ_ARXU01000004.1"/>
</dbReference>
<keyword evidence="2 3" id="KW-0812">Transmembrane</keyword>
<feature type="binding site" evidence="2">
    <location>
        <position position="373"/>
    </location>
    <ligand>
        <name>Fe cation</name>
        <dbReference type="ChEBI" id="CHEBI:24875"/>
    </ligand>
</feature>
<evidence type="ECO:0000256" key="2">
    <source>
        <dbReference type="HAMAP-Rule" id="MF_00994"/>
    </source>
</evidence>
<comment type="subcellular location">
    <subcellularLocation>
        <location evidence="2">Cell inner membrane</location>
        <topology evidence="2">Single-pass membrane protein</topology>
        <orientation evidence="2">Cytoplasmic side</orientation>
    </subcellularLocation>
</comment>
<reference evidence="5 6" key="1">
    <citation type="submission" date="2012-09" db="EMBL/GenBank/DDBJ databases">
        <title>Genome Sequence of alkane-degrading Bacterium Alcanivorax jadensis T9.</title>
        <authorList>
            <person name="Lai Q."/>
            <person name="Shao Z."/>
        </authorList>
    </citation>
    <scope>NUCLEOTIDE SEQUENCE [LARGE SCALE GENOMIC DNA]</scope>
    <source>
        <strain evidence="5 6">T9</strain>
    </source>
</reference>
<feature type="domain" description="LapB rubredoxin metal binding" evidence="4">
    <location>
        <begin position="357"/>
        <end position="384"/>
    </location>
</feature>
<name>A0ABR4WE04_9GAMM</name>
<feature type="binding site" evidence="2">
    <location>
        <position position="376"/>
    </location>
    <ligand>
        <name>Fe cation</name>
        <dbReference type="ChEBI" id="CHEBI:24875"/>
    </ligand>
</feature>
<dbReference type="InterPro" id="IPR041166">
    <property type="entry name" value="Rubredoxin_2"/>
</dbReference>
<dbReference type="SUPFAM" id="SSF81901">
    <property type="entry name" value="HCP-like"/>
    <property type="match status" value="1"/>
</dbReference>
<dbReference type="HAMAP" id="MF_00994">
    <property type="entry name" value="LPS_assembly_LapB"/>
    <property type="match status" value="1"/>
</dbReference>
<evidence type="ECO:0000259" key="4">
    <source>
        <dbReference type="Pfam" id="PF18073"/>
    </source>
</evidence>
<feature type="transmembrane region" description="Helical" evidence="3">
    <location>
        <begin position="6"/>
        <end position="23"/>
    </location>
</feature>
<dbReference type="InterPro" id="IPR011990">
    <property type="entry name" value="TPR-like_helical_dom_sf"/>
</dbReference>
<comment type="similarity">
    <text evidence="2">Belongs to the LapB family.</text>
</comment>
<keyword evidence="6" id="KW-1185">Reference proteome</keyword>
<keyword evidence="2" id="KW-1003">Cell membrane</keyword>
<comment type="caution">
    <text evidence="5">The sequence shown here is derived from an EMBL/GenBank/DDBJ whole genome shotgun (WGS) entry which is preliminary data.</text>
</comment>
<keyword evidence="2 3" id="KW-0472">Membrane</keyword>
<dbReference type="Pfam" id="PF18073">
    <property type="entry name" value="Zn_ribbon_LapB"/>
    <property type="match status" value="1"/>
</dbReference>
<keyword evidence="2" id="KW-0408">Iron</keyword>
<dbReference type="EMBL" id="ARXU01000004">
    <property type="protein sequence ID" value="KGD61550.1"/>
    <property type="molecule type" value="Genomic_DNA"/>
</dbReference>
<keyword evidence="2" id="KW-0677">Repeat</keyword>
<organism evidence="5 6">
    <name type="scientific">Alcanivorax jadensis T9</name>
    <dbReference type="NCBI Taxonomy" id="1177181"/>
    <lineage>
        <taxon>Bacteria</taxon>
        <taxon>Pseudomonadati</taxon>
        <taxon>Pseudomonadota</taxon>
        <taxon>Gammaproteobacteria</taxon>
        <taxon>Oceanospirillales</taxon>
        <taxon>Alcanivoracaceae</taxon>
        <taxon>Alcanivorax</taxon>
    </lineage>
</organism>
<proteinExistence type="inferred from homology"/>
<dbReference type="NCBIfam" id="NF008757">
    <property type="entry name" value="PRK11788.1-5"/>
    <property type="match status" value="1"/>
</dbReference>
<evidence type="ECO:0000256" key="1">
    <source>
        <dbReference type="ARBA" id="ARBA00022723"/>
    </source>
</evidence>